<dbReference type="Pfam" id="PF05649">
    <property type="entry name" value="Peptidase_M13_N"/>
    <property type="match status" value="1"/>
</dbReference>
<reference evidence="12" key="1">
    <citation type="submission" date="2010-08" db="EMBL/GenBank/DDBJ databases">
        <authorList>
            <consortium name="Caenorhabditis japonica Sequencing Consortium"/>
            <person name="Wilson R.K."/>
        </authorList>
    </citation>
    <scope>NUCLEOTIDE SEQUENCE [LARGE SCALE GENOMIC DNA]</scope>
    <source>
        <strain evidence="12">DF5081</strain>
    </source>
</reference>
<dbReference type="Proteomes" id="UP000005237">
    <property type="component" value="Unassembled WGS sequence"/>
</dbReference>
<dbReference type="InterPro" id="IPR042089">
    <property type="entry name" value="Peptidase_M13_dom_2"/>
</dbReference>
<dbReference type="InterPro" id="IPR000718">
    <property type="entry name" value="Peptidase_M13"/>
</dbReference>
<dbReference type="GO" id="GO:0005886">
    <property type="term" value="C:plasma membrane"/>
    <property type="evidence" value="ECO:0007669"/>
    <property type="project" value="TreeGrafter"/>
</dbReference>
<dbReference type="OMA" id="ESTEFAR"/>
<evidence type="ECO:0000256" key="2">
    <source>
        <dbReference type="ARBA" id="ARBA00007357"/>
    </source>
</evidence>
<dbReference type="GO" id="GO:0016485">
    <property type="term" value="P:protein processing"/>
    <property type="evidence" value="ECO:0007669"/>
    <property type="project" value="TreeGrafter"/>
</dbReference>
<keyword evidence="8" id="KW-0472">Membrane</keyword>
<keyword evidence="8" id="KW-1133">Transmembrane helix</keyword>
<dbReference type="Gene3D" id="3.40.390.10">
    <property type="entry name" value="Collagenase (Catalytic Domain)"/>
    <property type="match status" value="1"/>
</dbReference>
<evidence type="ECO:0000256" key="4">
    <source>
        <dbReference type="ARBA" id="ARBA00022723"/>
    </source>
</evidence>
<dbReference type="Pfam" id="PF01431">
    <property type="entry name" value="Peptidase_M13"/>
    <property type="match status" value="1"/>
</dbReference>
<dbReference type="PANTHER" id="PTHR11733:SF7">
    <property type="entry name" value="NEPRILYSIN METALLOPEPTIDASE FAMILY-RELATED"/>
    <property type="match status" value="1"/>
</dbReference>
<comment type="similarity">
    <text evidence="2">Belongs to the peptidase M13 family.</text>
</comment>
<dbReference type="AlphaFoldDB" id="A0A8R1HSY6"/>
<evidence type="ECO:0000256" key="8">
    <source>
        <dbReference type="SAM" id="Phobius"/>
    </source>
</evidence>
<evidence type="ECO:0000256" key="1">
    <source>
        <dbReference type="ARBA" id="ARBA00001947"/>
    </source>
</evidence>
<evidence type="ECO:0000256" key="3">
    <source>
        <dbReference type="ARBA" id="ARBA00022670"/>
    </source>
</evidence>
<keyword evidence="4" id="KW-0479">Metal-binding</keyword>
<dbReference type="CDD" id="cd08662">
    <property type="entry name" value="M13"/>
    <property type="match status" value="1"/>
</dbReference>
<feature type="transmembrane region" description="Helical" evidence="8">
    <location>
        <begin position="21"/>
        <end position="43"/>
    </location>
</feature>
<keyword evidence="3" id="KW-0645">Protease</keyword>
<evidence type="ECO:0000313" key="12">
    <source>
        <dbReference type="Proteomes" id="UP000005237"/>
    </source>
</evidence>
<organism evidence="11 12">
    <name type="scientific">Caenorhabditis japonica</name>
    <dbReference type="NCBI Taxonomy" id="281687"/>
    <lineage>
        <taxon>Eukaryota</taxon>
        <taxon>Metazoa</taxon>
        <taxon>Ecdysozoa</taxon>
        <taxon>Nematoda</taxon>
        <taxon>Chromadorea</taxon>
        <taxon>Rhabditida</taxon>
        <taxon>Rhabditina</taxon>
        <taxon>Rhabditomorpha</taxon>
        <taxon>Rhabditoidea</taxon>
        <taxon>Rhabditidae</taxon>
        <taxon>Peloderinae</taxon>
        <taxon>Caenorhabditis</taxon>
    </lineage>
</organism>
<keyword evidence="5" id="KW-0378">Hydrolase</keyword>
<dbReference type="InterPro" id="IPR018497">
    <property type="entry name" value="Peptidase_M13_C"/>
</dbReference>
<dbReference type="GO" id="GO:0046872">
    <property type="term" value="F:metal ion binding"/>
    <property type="evidence" value="ECO:0007669"/>
    <property type="project" value="UniProtKB-KW"/>
</dbReference>
<evidence type="ECO:0000256" key="6">
    <source>
        <dbReference type="ARBA" id="ARBA00022833"/>
    </source>
</evidence>
<feature type="domain" description="Peptidase M13 C-terminal" evidence="9">
    <location>
        <begin position="500"/>
        <end position="701"/>
    </location>
</feature>
<dbReference type="PANTHER" id="PTHR11733">
    <property type="entry name" value="ZINC METALLOPROTEASE FAMILY M13 NEPRILYSIN-RELATED"/>
    <property type="match status" value="1"/>
</dbReference>
<dbReference type="InterPro" id="IPR024079">
    <property type="entry name" value="MetalloPept_cat_dom_sf"/>
</dbReference>
<accession>A0A8R1HSY6</accession>
<dbReference type="PROSITE" id="PS51885">
    <property type="entry name" value="NEPRILYSIN"/>
    <property type="match status" value="1"/>
</dbReference>
<dbReference type="InterPro" id="IPR008753">
    <property type="entry name" value="Peptidase_M13_N"/>
</dbReference>
<proteinExistence type="inferred from homology"/>
<keyword evidence="12" id="KW-1185">Reference proteome</keyword>
<evidence type="ECO:0008006" key="13">
    <source>
        <dbReference type="Google" id="ProtNLM"/>
    </source>
</evidence>
<keyword evidence="7" id="KW-0482">Metalloprotease</keyword>
<evidence type="ECO:0000259" key="10">
    <source>
        <dbReference type="Pfam" id="PF05649"/>
    </source>
</evidence>
<reference evidence="11" key="2">
    <citation type="submission" date="2022-06" db="UniProtKB">
        <authorList>
            <consortium name="EnsemblMetazoa"/>
        </authorList>
    </citation>
    <scope>IDENTIFICATION</scope>
    <source>
        <strain evidence="11">DF5081</strain>
    </source>
</reference>
<keyword evidence="8" id="KW-0812">Transmembrane</keyword>
<evidence type="ECO:0000313" key="11">
    <source>
        <dbReference type="EnsemblMetazoa" id="CJA05747a.1"/>
    </source>
</evidence>
<dbReference type="SUPFAM" id="SSF55486">
    <property type="entry name" value="Metalloproteases ('zincins'), catalytic domain"/>
    <property type="match status" value="1"/>
</dbReference>
<dbReference type="EnsemblMetazoa" id="CJA05747a.1">
    <property type="protein sequence ID" value="CJA05747a.1"/>
    <property type="gene ID" value="WBGene00124951"/>
</dbReference>
<evidence type="ECO:0000259" key="9">
    <source>
        <dbReference type="Pfam" id="PF01431"/>
    </source>
</evidence>
<dbReference type="Gene3D" id="1.10.1380.10">
    <property type="entry name" value="Neutral endopeptidase , domain2"/>
    <property type="match status" value="1"/>
</dbReference>
<evidence type="ECO:0000256" key="5">
    <source>
        <dbReference type="ARBA" id="ARBA00022801"/>
    </source>
</evidence>
<dbReference type="GO" id="GO:0004222">
    <property type="term" value="F:metalloendopeptidase activity"/>
    <property type="evidence" value="ECO:0007669"/>
    <property type="project" value="InterPro"/>
</dbReference>
<name>A0A8R1HSY6_CAEJA</name>
<comment type="cofactor">
    <cofactor evidence="1">
        <name>Zn(2+)</name>
        <dbReference type="ChEBI" id="CHEBI:29105"/>
    </cofactor>
</comment>
<keyword evidence="6" id="KW-0862">Zinc</keyword>
<protein>
    <recommendedName>
        <fullName evidence="13">Endothelin-converting enzyme 1</fullName>
    </recommendedName>
</protein>
<sequence>MSRTKHRKETSENEETNNYALLILAAIIVVICITLLFGWYIYWTIYPEPTSSTHNQSDVKNVCQTPDCIRLAHQMNNFGNKSVDPCVDFYGYTCGRYSEQVASRDMFVSKDEIFRTLITEYWHKNRNVSTDSKSERIMKQLFELCSSIQNPENKAHHNEALHRDLLADINKVGSWPMIDPSFNGTKFNVSQYLENMAGKLNMIKFGLFKFDFSKLFVIVYDEEAYNWSYSTKQKILQLVKYLIIKSKVQVDPKTFETDMKDVDELQQKLRQLQHDKMVQFRTFDEFLSENRPLINFEKIIKPFIHPKHPQHWEKIQKFIYLNPRDSYYNKSGKLHQLIRATSPRTMANFLILRMVHNAIGFIDYANSLKCSNLVIDLMPQAVLRVYVRNYFDKGNLKLATDVIEKFKEAFVKMFQNSSWLHQESKDKGIIKLKKIRSVVGYPEEFEAPGALDALFEELTDVSPSDSFYVLARKLRGFYAQWNILQYVNGVKFYESINDINGIYNPVFNTFLLFVSLIDDPFFTVSLPEIVRMSMVGNIIGHEIGHAFDTQNSQYDGDFNQVNWLNSEDLSEYGNRQKCLIDQYDNHDDPSFGRNLKGNTTLNENVADMLGIKTAWMAYKDMKGVQPSIIGFEDYSPDKLFFHLRALTWCSSYDTHALSRQLIARHGVKNFRVNGIHSNMKEFAEAFQCPIGSPMNPEKKCTLF</sequence>
<evidence type="ECO:0000256" key="7">
    <source>
        <dbReference type="ARBA" id="ARBA00023049"/>
    </source>
</evidence>
<feature type="domain" description="Peptidase M13 N-terminal" evidence="10">
    <location>
        <begin position="85"/>
        <end position="442"/>
    </location>
</feature>